<evidence type="ECO:0000313" key="2">
    <source>
        <dbReference type="Proteomes" id="UP001239111"/>
    </source>
</evidence>
<name>A0ACC2PFH0_9HYME</name>
<dbReference type="EMBL" id="CM056741">
    <property type="protein sequence ID" value="KAJ8682049.1"/>
    <property type="molecule type" value="Genomic_DNA"/>
</dbReference>
<dbReference type="Proteomes" id="UP001239111">
    <property type="component" value="Chromosome 1"/>
</dbReference>
<proteinExistence type="predicted"/>
<sequence length="502" mass="56266">MAGSVQFKGFLKKESDLAETKPEIRRFSIDEDVAHNWMYLCEKLQTVFPDLKGKNFSVFWKDLQNDEVTISSSEELEIALLEMRDQPFKMLFITLHSNHDEPKAQSRVQFEESAGPKTKHTGIVCDGCDQNVCGFRYKCMQCPDYDLCSKCEAKGLHAEHCMIRISVPMQWRSHYGRRLSHHINRFMRKASTLPAQDEDSKDCPFKNRRYSNVHSPHFTQNPSWLDTFTTYLNDWANLTGECPMMNDNGQKKDATAPNQSCSTDSNTAPSTSKKTPQESHVEFLKNIGDNIAQFLDPLGIDVSVQMKSDKPPAPPSAPSSESVSKETNLKQPQNPASSTDNMNQKDSSRTVESQNGKAKNQQEKKSTPISRDDELGSERNSPIKDTGSPKSSDDWTLLDTDNIPLDAASITASSDSTSQKKVMSESGMNTQTTNGQMLYPSLPNGSDNIWHENPKIQRAVEAMVQMGFSNEGGWLTQLLVSKNGDISKALDVLQPLSIYKDK</sequence>
<organism evidence="1 2">
    <name type="scientific">Eretmocerus hayati</name>
    <dbReference type="NCBI Taxonomy" id="131215"/>
    <lineage>
        <taxon>Eukaryota</taxon>
        <taxon>Metazoa</taxon>
        <taxon>Ecdysozoa</taxon>
        <taxon>Arthropoda</taxon>
        <taxon>Hexapoda</taxon>
        <taxon>Insecta</taxon>
        <taxon>Pterygota</taxon>
        <taxon>Neoptera</taxon>
        <taxon>Endopterygota</taxon>
        <taxon>Hymenoptera</taxon>
        <taxon>Apocrita</taxon>
        <taxon>Proctotrupomorpha</taxon>
        <taxon>Chalcidoidea</taxon>
        <taxon>Aphelinidae</taxon>
        <taxon>Aphelininae</taxon>
        <taxon>Eretmocerus</taxon>
    </lineage>
</organism>
<gene>
    <name evidence="1" type="ORF">QAD02_017841</name>
</gene>
<comment type="caution">
    <text evidence="1">The sequence shown here is derived from an EMBL/GenBank/DDBJ whole genome shotgun (WGS) entry which is preliminary data.</text>
</comment>
<evidence type="ECO:0000313" key="1">
    <source>
        <dbReference type="EMBL" id="KAJ8682049.1"/>
    </source>
</evidence>
<reference evidence="1" key="1">
    <citation type="submission" date="2023-04" db="EMBL/GenBank/DDBJ databases">
        <title>A chromosome-level genome assembly of the parasitoid wasp Eretmocerus hayati.</title>
        <authorList>
            <person name="Zhong Y."/>
            <person name="Liu S."/>
            <person name="Liu Y."/>
        </authorList>
    </citation>
    <scope>NUCLEOTIDE SEQUENCE</scope>
    <source>
        <strain evidence="1">ZJU_SS_LIU_2023</strain>
    </source>
</reference>
<accession>A0ACC2PFH0</accession>
<protein>
    <submittedName>
        <fullName evidence="1">Uncharacterized protein</fullName>
    </submittedName>
</protein>
<keyword evidence="2" id="KW-1185">Reference proteome</keyword>